<accession>A0A6J8CD62</accession>
<protein>
    <recommendedName>
        <fullName evidence="4">Reverse transcriptase domain-containing protein</fullName>
    </recommendedName>
</protein>
<dbReference type="Proteomes" id="UP000507470">
    <property type="component" value="Unassembled WGS sequence"/>
</dbReference>
<dbReference type="InterPro" id="IPR043128">
    <property type="entry name" value="Rev_trsase/Diguanyl_cyclase"/>
</dbReference>
<dbReference type="Gene3D" id="3.10.10.10">
    <property type="entry name" value="HIV Type 1 Reverse Transcriptase, subunit A, domain 1"/>
    <property type="match status" value="1"/>
</dbReference>
<dbReference type="AlphaFoldDB" id="A0A6J8CD62"/>
<organism evidence="2 3">
    <name type="scientific">Mytilus coruscus</name>
    <name type="common">Sea mussel</name>
    <dbReference type="NCBI Taxonomy" id="42192"/>
    <lineage>
        <taxon>Eukaryota</taxon>
        <taxon>Metazoa</taxon>
        <taxon>Spiralia</taxon>
        <taxon>Lophotrochozoa</taxon>
        <taxon>Mollusca</taxon>
        <taxon>Bivalvia</taxon>
        <taxon>Autobranchia</taxon>
        <taxon>Pteriomorphia</taxon>
        <taxon>Mytilida</taxon>
        <taxon>Mytiloidea</taxon>
        <taxon>Mytilidae</taxon>
        <taxon>Mytilinae</taxon>
        <taxon>Mytilus</taxon>
    </lineage>
</organism>
<sequence>MENSESEETIPNNRRESGVFSGNKVPFEFKSDIDHEISRIKRATESRDYDKIKDICYDLKDKIHKRNKCINFADKSPAGWGTVKEYLSDDLASDTDDEKRTGQQKAVLSKRRRTANKTGSNILDVIENGYAIPFITTPNSVVSKNNKSAIDYAEFVSQAIADLLVNDCIEEVKTRPHVINPLTVSTQKSGEKRLILDLREVNKHIWKNKIKLEDWRVALQYFEKNSFNFKFDLRSSYPHFDIAKSSQTNLGFSWEEKFYIFTVSQFGLSSSPYVFTKCLRSLVKF</sequence>
<dbReference type="InterPro" id="IPR052055">
    <property type="entry name" value="Hepadnavirus_pol/RT"/>
</dbReference>
<evidence type="ECO:0008006" key="4">
    <source>
        <dbReference type="Google" id="ProtNLM"/>
    </source>
</evidence>
<evidence type="ECO:0000313" key="2">
    <source>
        <dbReference type="EMBL" id="CAC5393531.1"/>
    </source>
</evidence>
<proteinExistence type="predicted"/>
<dbReference type="InterPro" id="IPR043502">
    <property type="entry name" value="DNA/RNA_pol_sf"/>
</dbReference>
<dbReference type="OrthoDB" id="6153629at2759"/>
<gene>
    <name evidence="2" type="ORF">MCOR_28388</name>
</gene>
<feature type="region of interest" description="Disordered" evidence="1">
    <location>
        <begin position="92"/>
        <end position="113"/>
    </location>
</feature>
<evidence type="ECO:0000313" key="3">
    <source>
        <dbReference type="Proteomes" id="UP000507470"/>
    </source>
</evidence>
<dbReference type="Gene3D" id="3.30.70.270">
    <property type="match status" value="1"/>
</dbReference>
<name>A0A6J8CD62_MYTCO</name>
<evidence type="ECO:0000256" key="1">
    <source>
        <dbReference type="SAM" id="MobiDB-lite"/>
    </source>
</evidence>
<dbReference type="PANTHER" id="PTHR33050">
    <property type="entry name" value="REVERSE TRANSCRIPTASE DOMAIN-CONTAINING PROTEIN"/>
    <property type="match status" value="1"/>
</dbReference>
<dbReference type="EMBL" id="CACVKT020005203">
    <property type="protein sequence ID" value="CAC5393531.1"/>
    <property type="molecule type" value="Genomic_DNA"/>
</dbReference>
<dbReference type="PANTHER" id="PTHR33050:SF7">
    <property type="entry name" value="RIBONUCLEASE H"/>
    <property type="match status" value="1"/>
</dbReference>
<reference evidence="2 3" key="1">
    <citation type="submission" date="2020-06" db="EMBL/GenBank/DDBJ databases">
        <authorList>
            <person name="Li R."/>
            <person name="Bekaert M."/>
        </authorList>
    </citation>
    <scope>NUCLEOTIDE SEQUENCE [LARGE SCALE GENOMIC DNA]</scope>
    <source>
        <strain evidence="3">wild</strain>
    </source>
</reference>
<keyword evidence="3" id="KW-1185">Reference proteome</keyword>
<dbReference type="SUPFAM" id="SSF56672">
    <property type="entry name" value="DNA/RNA polymerases"/>
    <property type="match status" value="1"/>
</dbReference>
<feature type="region of interest" description="Disordered" evidence="1">
    <location>
        <begin position="1"/>
        <end position="21"/>
    </location>
</feature>